<gene>
    <name evidence="2" type="ORF">FE394_18865</name>
</gene>
<sequence>MNEKDYKLDSILDNFFVQSKQRERDNFWNNREPKQRISTQERDTVNVLTSFIPAVNSAPSTKQAAKRQHRSRKSTVTARV</sequence>
<evidence type="ECO:0000256" key="1">
    <source>
        <dbReference type="SAM" id="MobiDB-lite"/>
    </source>
</evidence>
<accession>A0ABU4SRA4</accession>
<protein>
    <submittedName>
        <fullName evidence="2">Uncharacterized protein</fullName>
    </submittedName>
</protein>
<proteinExistence type="predicted"/>
<keyword evidence="3" id="KW-1185">Reference proteome</keyword>
<evidence type="ECO:0000313" key="2">
    <source>
        <dbReference type="EMBL" id="MDX8001182.1"/>
    </source>
</evidence>
<reference evidence="3" key="1">
    <citation type="journal article" date="2024" name="Toxins">
        <title>Genome Sequence Analysis of Native Xenorhabdus Strains Isolated from Entomopathogenic Nematodes in Argentina.</title>
        <authorList>
            <person name="Palma L."/>
            <person name="Frizzo L."/>
            <person name="Kaiser S."/>
            <person name="Berry C."/>
            <person name="Caballero P."/>
            <person name="Bode H.B."/>
            <person name="Del Valle E.E."/>
        </authorList>
    </citation>
    <scope>NUCLEOTIDE SEQUENCE [LARGE SCALE GENOMIC DNA]</scope>
    <source>
        <strain evidence="3">Reich</strain>
    </source>
</reference>
<feature type="region of interest" description="Disordered" evidence="1">
    <location>
        <begin position="58"/>
        <end position="80"/>
    </location>
</feature>
<dbReference type="EMBL" id="VCDP01000168">
    <property type="protein sequence ID" value="MDX8001182.1"/>
    <property type="molecule type" value="Genomic_DNA"/>
</dbReference>
<dbReference type="Proteomes" id="UP001271640">
    <property type="component" value="Unassembled WGS sequence"/>
</dbReference>
<evidence type="ECO:0000313" key="3">
    <source>
        <dbReference type="Proteomes" id="UP001271640"/>
    </source>
</evidence>
<organism evidence="2 3">
    <name type="scientific">Xenorhabdus littoralis</name>
    <dbReference type="NCBI Taxonomy" id="2582835"/>
    <lineage>
        <taxon>Bacteria</taxon>
        <taxon>Pseudomonadati</taxon>
        <taxon>Pseudomonadota</taxon>
        <taxon>Gammaproteobacteria</taxon>
        <taxon>Enterobacterales</taxon>
        <taxon>Morganellaceae</taxon>
        <taxon>Xenorhabdus</taxon>
    </lineage>
</organism>
<dbReference type="RefSeq" id="WP_319927879.1">
    <property type="nucleotide sequence ID" value="NZ_VCDP01000168.1"/>
</dbReference>
<name>A0ABU4SRA4_9GAMM</name>
<comment type="caution">
    <text evidence="2">The sequence shown here is derived from an EMBL/GenBank/DDBJ whole genome shotgun (WGS) entry which is preliminary data.</text>
</comment>
<feature type="compositionally biased region" description="Basic residues" evidence="1">
    <location>
        <begin position="64"/>
        <end position="73"/>
    </location>
</feature>